<dbReference type="STRING" id="161767.ENSAPEP00000026686"/>
<dbReference type="PANTHER" id="PTHR20921">
    <property type="entry name" value="TRANSMEMBRANE PROTEIN 222"/>
    <property type="match status" value="1"/>
</dbReference>
<proteinExistence type="predicted"/>
<reference evidence="2 3" key="1">
    <citation type="submission" date="2018-03" db="EMBL/GenBank/DDBJ databases">
        <title>Finding Nemo's genes: A chromosome-scale reference assembly of the genome of the orange clownfish Amphiprion percula.</title>
        <authorList>
            <person name="Lehmann R."/>
        </authorList>
    </citation>
    <scope>NUCLEOTIDE SEQUENCE</scope>
</reference>
<evidence type="ECO:0000256" key="1">
    <source>
        <dbReference type="SAM" id="SignalP"/>
    </source>
</evidence>
<feature type="chain" id="PRO_5018308009" evidence="1">
    <location>
        <begin position="41"/>
        <end position="231"/>
    </location>
</feature>
<dbReference type="AlphaFoldDB" id="A0A3P8TQ08"/>
<sequence length="231" mass="25699">MNGGAAFTDRPLVPSTTCPRRLAWLCVTVISPLSLRVVMAEVDDTDVMMSYHGDFLKSDRKSSRYPYCVVWTPIPILSWVLPFIGHMGICTSAGIIRDFAGSYFVSEDNMGFGRPTKYWKLDVDKVCGNGAATWDKAVHDASEEYKCRPHNLCFDNCHSHVAMALNLMRYDNSTSWNMVNLCALSLIHGKHVRCSCTLCLFGGSFSLSQGHLRTEAAEIKLLPQPPTHSTT</sequence>
<organism evidence="2 3">
    <name type="scientific">Amphiprion percula</name>
    <name type="common">Orange clownfish</name>
    <name type="synonym">Lutjanus percula</name>
    <dbReference type="NCBI Taxonomy" id="161767"/>
    <lineage>
        <taxon>Eukaryota</taxon>
        <taxon>Metazoa</taxon>
        <taxon>Chordata</taxon>
        <taxon>Craniata</taxon>
        <taxon>Vertebrata</taxon>
        <taxon>Euteleostomi</taxon>
        <taxon>Actinopterygii</taxon>
        <taxon>Neopterygii</taxon>
        <taxon>Teleostei</taxon>
        <taxon>Neoteleostei</taxon>
        <taxon>Acanthomorphata</taxon>
        <taxon>Ovalentaria</taxon>
        <taxon>Pomacentridae</taxon>
        <taxon>Amphiprion</taxon>
    </lineage>
</organism>
<evidence type="ECO:0000313" key="2">
    <source>
        <dbReference type="Ensembl" id="ENSAPEP00000026686.1"/>
    </source>
</evidence>
<dbReference type="Proteomes" id="UP000265080">
    <property type="component" value="Chromosome 7"/>
</dbReference>
<dbReference type="InterPro" id="IPR008496">
    <property type="entry name" value="TMEM222/RTE1"/>
</dbReference>
<keyword evidence="3" id="KW-1185">Reference proteome</keyword>
<dbReference type="Pfam" id="PF05608">
    <property type="entry name" value="RTE1"/>
    <property type="match status" value="1"/>
</dbReference>
<protein>
    <submittedName>
        <fullName evidence="2">Transmembrane protein 222a</fullName>
    </submittedName>
</protein>
<evidence type="ECO:0000313" key="3">
    <source>
        <dbReference type="Proteomes" id="UP000265080"/>
    </source>
</evidence>
<keyword evidence="1" id="KW-0732">Signal</keyword>
<reference evidence="2" key="2">
    <citation type="submission" date="2025-08" db="UniProtKB">
        <authorList>
            <consortium name="Ensembl"/>
        </authorList>
    </citation>
    <scope>IDENTIFICATION</scope>
</reference>
<accession>A0A3P8TQ08</accession>
<feature type="signal peptide" evidence="1">
    <location>
        <begin position="1"/>
        <end position="40"/>
    </location>
</feature>
<dbReference type="GeneTree" id="ENSGT00390000007371"/>
<reference evidence="2" key="3">
    <citation type="submission" date="2025-09" db="UniProtKB">
        <authorList>
            <consortium name="Ensembl"/>
        </authorList>
    </citation>
    <scope>IDENTIFICATION</scope>
</reference>
<dbReference type="PANTHER" id="PTHR20921:SF0">
    <property type="entry name" value="TRANSMEMBRANE PROTEIN 222"/>
    <property type="match status" value="1"/>
</dbReference>
<dbReference type="Ensembl" id="ENSAPET00000027400.1">
    <property type="protein sequence ID" value="ENSAPEP00000026686.1"/>
    <property type="gene ID" value="ENSAPEG00000018960.1"/>
</dbReference>
<name>A0A3P8TQ08_AMPPE</name>